<dbReference type="EMBL" id="UZWD01000004">
    <property type="protein sequence ID" value="VDS02979.1"/>
    <property type="molecule type" value="Genomic_DNA"/>
</dbReference>
<proteinExistence type="predicted"/>
<evidence type="ECO:0000313" key="2">
    <source>
        <dbReference type="Proteomes" id="UP000268844"/>
    </source>
</evidence>
<evidence type="ECO:0000313" key="1">
    <source>
        <dbReference type="EMBL" id="VDS02979.1"/>
    </source>
</evidence>
<protein>
    <submittedName>
        <fullName evidence="1">Uncharacterized protein</fullName>
    </submittedName>
</protein>
<dbReference type="AlphaFoldDB" id="A0A3S4GH22"/>
<reference evidence="1 2" key="1">
    <citation type="submission" date="2018-12" db="EMBL/GenBank/DDBJ databases">
        <authorList>
            <person name="Criscuolo A."/>
        </authorList>
    </citation>
    <scope>NUCLEOTIDE SEQUENCE [LARGE SCALE GENOMIC DNA]</scope>
    <source>
        <strain evidence="1">ACIP1116281</strain>
    </source>
</reference>
<accession>A0A3S4GH22</accession>
<gene>
    <name evidence="1" type="ORF">DEVEQU_00098</name>
</gene>
<keyword evidence="2" id="KW-1185">Reference proteome</keyword>
<organism evidence="1 2">
    <name type="scientific">Devosia equisanguinis</name>
    <dbReference type="NCBI Taxonomy" id="2490941"/>
    <lineage>
        <taxon>Bacteria</taxon>
        <taxon>Pseudomonadati</taxon>
        <taxon>Pseudomonadota</taxon>
        <taxon>Alphaproteobacteria</taxon>
        <taxon>Hyphomicrobiales</taxon>
        <taxon>Devosiaceae</taxon>
        <taxon>Devosia</taxon>
    </lineage>
</organism>
<dbReference type="Proteomes" id="UP000268844">
    <property type="component" value="Unassembled WGS sequence"/>
</dbReference>
<name>A0A3S4GH22_9HYPH</name>
<sequence length="194" mass="21622">MPSVDIPPDELCILRKRAEETRVVSPSRTASDSDQVASCSAEPTTCRLAHGFRPWRTTSRLTDRRRRTFVLASAVVQSGWRLDGGRCIHQHVGTPRPSEQDRAHAACKPDFDQGPPAVAAGPNGTISTFWVLSQVLDFAEPPRPQIFSRLKIKEVKFVSSRSRTLLNEYKKALKSWVMAFTGFSGEDESKLRVA</sequence>